<accession>A0A9J5WCA1</accession>
<dbReference type="OrthoDB" id="1303839at2759"/>
<reference evidence="1 2" key="1">
    <citation type="submission" date="2020-09" db="EMBL/GenBank/DDBJ databases">
        <title>De no assembly of potato wild relative species, Solanum commersonii.</title>
        <authorList>
            <person name="Cho K."/>
        </authorList>
    </citation>
    <scope>NUCLEOTIDE SEQUENCE [LARGE SCALE GENOMIC DNA]</scope>
    <source>
        <strain evidence="1">LZ3.2</strain>
        <tissue evidence="1">Leaf</tissue>
    </source>
</reference>
<sequence length="78" mass="9323">MASAIHEFKFNRAGQEISLSQVKVMEMRMLCRMCGHTRSDMIRNEDICDKVRVTSVEDKMRKRWFGHVKIKYKYAPLR</sequence>
<evidence type="ECO:0000313" key="1">
    <source>
        <dbReference type="EMBL" id="KAG5572943.1"/>
    </source>
</evidence>
<dbReference type="EMBL" id="JACXVP010000012">
    <property type="protein sequence ID" value="KAG5572943.1"/>
    <property type="molecule type" value="Genomic_DNA"/>
</dbReference>
<organism evidence="1 2">
    <name type="scientific">Solanum commersonii</name>
    <name type="common">Commerson's wild potato</name>
    <name type="synonym">Commerson's nightshade</name>
    <dbReference type="NCBI Taxonomy" id="4109"/>
    <lineage>
        <taxon>Eukaryota</taxon>
        <taxon>Viridiplantae</taxon>
        <taxon>Streptophyta</taxon>
        <taxon>Embryophyta</taxon>
        <taxon>Tracheophyta</taxon>
        <taxon>Spermatophyta</taxon>
        <taxon>Magnoliopsida</taxon>
        <taxon>eudicotyledons</taxon>
        <taxon>Gunneridae</taxon>
        <taxon>Pentapetalae</taxon>
        <taxon>asterids</taxon>
        <taxon>lamiids</taxon>
        <taxon>Solanales</taxon>
        <taxon>Solanaceae</taxon>
        <taxon>Solanoideae</taxon>
        <taxon>Solaneae</taxon>
        <taxon>Solanum</taxon>
    </lineage>
</organism>
<proteinExistence type="predicted"/>
<gene>
    <name evidence="1" type="ORF">H5410_062709</name>
</gene>
<dbReference type="AlphaFoldDB" id="A0A9J5WCA1"/>
<comment type="caution">
    <text evidence="1">The sequence shown here is derived from an EMBL/GenBank/DDBJ whole genome shotgun (WGS) entry which is preliminary data.</text>
</comment>
<feature type="non-terminal residue" evidence="1">
    <location>
        <position position="78"/>
    </location>
</feature>
<protein>
    <submittedName>
        <fullName evidence="1">Uncharacterized protein</fullName>
    </submittedName>
</protein>
<keyword evidence="2" id="KW-1185">Reference proteome</keyword>
<evidence type="ECO:0000313" key="2">
    <source>
        <dbReference type="Proteomes" id="UP000824120"/>
    </source>
</evidence>
<dbReference type="Proteomes" id="UP000824120">
    <property type="component" value="Chromosome 12"/>
</dbReference>
<name>A0A9J5WCA1_SOLCO</name>